<feature type="transmembrane region" description="Helical" evidence="2">
    <location>
        <begin position="7"/>
        <end position="27"/>
    </location>
</feature>
<dbReference type="Proteomes" id="UP000000719">
    <property type="component" value="Chromosome"/>
</dbReference>
<feature type="domain" description="LytR/CpsA/Psr regulator C-terminal" evidence="4">
    <location>
        <begin position="295"/>
        <end position="379"/>
    </location>
</feature>
<evidence type="ECO:0000313" key="5">
    <source>
        <dbReference type="EMBL" id="ACL70089.1"/>
    </source>
</evidence>
<keyword evidence="2" id="KW-0472">Membrane</keyword>
<dbReference type="STRING" id="373903.Hore_13390"/>
<dbReference type="PANTHER" id="PTHR33392">
    <property type="entry name" value="POLYISOPRENYL-TEICHOIC ACID--PEPTIDOGLYCAN TEICHOIC ACID TRANSFERASE TAGU"/>
    <property type="match status" value="1"/>
</dbReference>
<dbReference type="Pfam" id="PF03816">
    <property type="entry name" value="LytR_cpsA_psr"/>
    <property type="match status" value="1"/>
</dbReference>
<dbReference type="KEGG" id="hor:Hore_13390"/>
<dbReference type="eggNOG" id="COG1316">
    <property type="taxonomic scope" value="Bacteria"/>
</dbReference>
<gene>
    <name evidence="5" type="ordered locus">Hore_13390</name>
</gene>
<evidence type="ECO:0000259" key="4">
    <source>
        <dbReference type="Pfam" id="PF13399"/>
    </source>
</evidence>
<dbReference type="NCBIfam" id="TIGR00350">
    <property type="entry name" value="lytR_cpsA_psr"/>
    <property type="match status" value="1"/>
</dbReference>
<dbReference type="EMBL" id="CP001098">
    <property type="protein sequence ID" value="ACL70089.1"/>
    <property type="molecule type" value="Genomic_DNA"/>
</dbReference>
<dbReference type="OrthoDB" id="305468at2"/>
<reference evidence="5 6" key="1">
    <citation type="journal article" date="2009" name="PLoS ONE">
        <title>Genome analysis of the anaerobic thermohalophilic bacterium Halothermothrix orenii.</title>
        <authorList>
            <person name="Mavromatis K."/>
            <person name="Ivanova N."/>
            <person name="Anderson I."/>
            <person name="Lykidis A."/>
            <person name="Hooper S.D."/>
            <person name="Sun H."/>
            <person name="Kunin V."/>
            <person name="Lapidus A."/>
            <person name="Hugenholtz P."/>
            <person name="Patel B."/>
            <person name="Kyrpides N.C."/>
        </authorList>
    </citation>
    <scope>NUCLEOTIDE SEQUENCE [LARGE SCALE GENOMIC DNA]</scope>
    <source>
        <strain evidence="6">H 168 / OCM 544 / DSM 9562</strain>
    </source>
</reference>
<dbReference type="PANTHER" id="PTHR33392:SF6">
    <property type="entry name" value="POLYISOPRENYL-TEICHOIC ACID--PEPTIDOGLYCAN TEICHOIC ACID TRANSFERASE TAGU"/>
    <property type="match status" value="1"/>
</dbReference>
<dbReference type="RefSeq" id="WP_012636273.1">
    <property type="nucleotide sequence ID" value="NC_011899.1"/>
</dbReference>
<evidence type="ECO:0000256" key="1">
    <source>
        <dbReference type="ARBA" id="ARBA00006068"/>
    </source>
</evidence>
<proteinExistence type="inferred from homology"/>
<feature type="domain" description="Cell envelope-related transcriptional attenuator" evidence="3">
    <location>
        <begin position="60"/>
        <end position="207"/>
    </location>
</feature>
<evidence type="ECO:0000313" key="6">
    <source>
        <dbReference type="Proteomes" id="UP000000719"/>
    </source>
</evidence>
<keyword evidence="2" id="KW-1133">Transmembrane helix</keyword>
<dbReference type="InterPro" id="IPR050922">
    <property type="entry name" value="LytR/CpsA/Psr_CW_biosynth"/>
</dbReference>
<accession>B8CXS0</accession>
<name>B8CXS0_HALOH</name>
<keyword evidence="6" id="KW-1185">Reference proteome</keyword>
<protein>
    <submittedName>
        <fullName evidence="5">Cell envelope-related transcriptional attenuator</fullName>
    </submittedName>
</protein>
<organism evidence="5 6">
    <name type="scientific">Halothermothrix orenii (strain H 168 / OCM 544 / DSM 9562)</name>
    <dbReference type="NCBI Taxonomy" id="373903"/>
    <lineage>
        <taxon>Bacteria</taxon>
        <taxon>Bacillati</taxon>
        <taxon>Bacillota</taxon>
        <taxon>Clostridia</taxon>
        <taxon>Halanaerobiales</taxon>
        <taxon>Halothermotrichaceae</taxon>
        <taxon>Halothermothrix</taxon>
    </lineage>
</organism>
<sequence>MRKPSKSIIATLFIILFITGFILAIIFNTQFSVLRRNPFNTSKLNILVVGYDSSINGPPRADTIILASVDLDTKEVGILSIPRDTRVEIPGHGVNRVNASHAFGGVKLTHETLESFLNVRIDYYVETDFQGFARIVDAIGGVKVYIEEPLHYVDKAGGLYIDLPAGEHLLNGEKALEYVRFREPVYGDIGRIKRQQKFIKSMIKKVLSPDTIVKLPAIYKIFRESVKTNIPLKDISPFIHLFKDVNLDNIQAEIVPGEPRYIDGVSYWISDRKKLGILVENLIMSKEYINNGQYHLVINNGNGVTGLAGELSDELEKYGFYIEKIGNADHFDYNNTLIKYYDIRDKNCAFKIQKLIGGKVKHVEDTEKGFLEIIIGHDYLKRIDYKEEKKKIEKKEDKGVGKKDE</sequence>
<dbReference type="Gene3D" id="3.30.70.2390">
    <property type="match status" value="1"/>
</dbReference>
<dbReference type="HOGENOM" id="CLU_016455_5_2_9"/>
<dbReference type="Pfam" id="PF13399">
    <property type="entry name" value="LytR_C"/>
    <property type="match status" value="1"/>
</dbReference>
<evidence type="ECO:0000259" key="3">
    <source>
        <dbReference type="Pfam" id="PF03816"/>
    </source>
</evidence>
<dbReference type="Gene3D" id="3.40.630.190">
    <property type="entry name" value="LCP protein"/>
    <property type="match status" value="1"/>
</dbReference>
<dbReference type="AlphaFoldDB" id="B8CXS0"/>
<dbReference type="InterPro" id="IPR027381">
    <property type="entry name" value="LytR/CpsA/Psr_C"/>
</dbReference>
<keyword evidence="2" id="KW-0812">Transmembrane</keyword>
<dbReference type="InterPro" id="IPR004474">
    <property type="entry name" value="LytR_CpsA_psr"/>
</dbReference>
<evidence type="ECO:0000256" key="2">
    <source>
        <dbReference type="SAM" id="Phobius"/>
    </source>
</evidence>
<comment type="similarity">
    <text evidence="1">Belongs to the LytR/CpsA/Psr (LCP) family.</text>
</comment>